<evidence type="ECO:0000259" key="11">
    <source>
        <dbReference type="PROSITE" id="PS50109"/>
    </source>
</evidence>
<evidence type="ECO:0000256" key="5">
    <source>
        <dbReference type="ARBA" id="ARBA00022741"/>
    </source>
</evidence>
<dbReference type="Pfam" id="PF13185">
    <property type="entry name" value="GAF_2"/>
    <property type="match status" value="1"/>
</dbReference>
<dbReference type="EMBL" id="JAGJRS010000018">
    <property type="protein sequence ID" value="MBP1474506.1"/>
    <property type="molecule type" value="Genomic_DNA"/>
</dbReference>
<sequence>MRMRNPTPSLRGLLPAEQATVLGQLREGVVLADREGRITFINEAAGAFLGVSQRGVMPADYSRVFHVLTEDGQPYPTRELPLARAVRGETLAEARWSIRRDDGTVRIAAGAAQPLFDAHGAMTGAVLTFHDDTTRVQAERALADAEQRYRLAIEATQDAIWDWDLQTDRTLWNEQLCVAYGHRVREATYDWFIAQIHPADRERIDAGLQHVARHGGTHWTDEYRFRRVDGTYAKVCDRGTVARDAEGRAVRMIGAMVDITERKRAERTLRRHTETLEILNRTAANMAAELDLSQVAQLATDAGVELLHARIGAFFSETLDAAAGGVKLCALAGAGAVMPPASVRELFGPVIERNRPFRSNDISVAPRVPHPATAEHAPICSVLTVPVTSRSGESFGILVFGHPEPAHFTAGHERLMAGVAAHAAIAIDNARLLATAQREVEERRVAQERLRELNETLEARVEERTRERDRAWAMSRDLQLVMDATGIILAANEASDILGYRPDELIGRSAEAFVHPDDVAAHLEAMSMAAAGRFPPEEVRCLHKDGSYRWLSWVKSADQGVLYASGRDVTQQKEQEQALAAAEEALRQSQKMEAVGQLTGGIAHDFNNMLAVVMGSLDLLKRRVGDNPRVLRQIESATDASERAALLTRRLLAFSRQQALNPQPTDLNRLVGEMSELLRHSIGAAIRLHTALADGLWRTRVDANQLENVLLNLAVNARDAMPEGGCLTIETGNVQLDRRNAAANGIRAGDYVLIAVTDNGSGMPADVLARAFDPFFTTKEVGKGTGLGLSQVYGFVRQSGGYVKLYSEPGQGTTVRIYLPRLCDEPAAGRVDEGSAGTAPGGLQELILVVEDEPAVRQFSVDALEELGYRVLQADGAPAALRLLDRHPDVALVFTDIVMPEINGRKLADEVHHRRPDLPILFTTGYTRDAVVHQGVLDPDVELLGKPFTLDGLARKVRAMLDQAA</sequence>
<dbReference type="Gene3D" id="1.10.287.130">
    <property type="match status" value="1"/>
</dbReference>
<dbReference type="InterPro" id="IPR036890">
    <property type="entry name" value="HATPase_C_sf"/>
</dbReference>
<evidence type="ECO:0000256" key="6">
    <source>
        <dbReference type="ARBA" id="ARBA00022777"/>
    </source>
</evidence>
<accession>A0ABS4DN88</accession>
<dbReference type="InterPro" id="IPR005467">
    <property type="entry name" value="His_kinase_dom"/>
</dbReference>
<dbReference type="SUPFAM" id="SSF55781">
    <property type="entry name" value="GAF domain-like"/>
    <property type="match status" value="1"/>
</dbReference>
<dbReference type="InterPro" id="IPR013767">
    <property type="entry name" value="PAS_fold"/>
</dbReference>
<feature type="modified residue" description="4-aspartylphosphate" evidence="9">
    <location>
        <position position="896"/>
    </location>
</feature>
<dbReference type="SMART" id="SM00388">
    <property type="entry name" value="HisKA"/>
    <property type="match status" value="1"/>
</dbReference>
<evidence type="ECO:0000256" key="3">
    <source>
        <dbReference type="ARBA" id="ARBA00022553"/>
    </source>
</evidence>
<feature type="domain" description="PAS" evidence="13">
    <location>
        <begin position="487"/>
        <end position="533"/>
    </location>
</feature>
<dbReference type="Proteomes" id="UP000823790">
    <property type="component" value="Unassembled WGS sequence"/>
</dbReference>
<dbReference type="InterPro" id="IPR029016">
    <property type="entry name" value="GAF-like_dom_sf"/>
</dbReference>
<dbReference type="PROSITE" id="PS50110">
    <property type="entry name" value="RESPONSE_REGULATORY"/>
    <property type="match status" value="1"/>
</dbReference>
<comment type="catalytic activity">
    <reaction evidence="1">
        <text>ATP + protein L-histidine = ADP + protein N-phospho-L-histidine.</text>
        <dbReference type="EC" id="2.7.13.3"/>
    </reaction>
</comment>
<dbReference type="PROSITE" id="PS50109">
    <property type="entry name" value="HIS_KIN"/>
    <property type="match status" value="1"/>
</dbReference>
<dbReference type="InterPro" id="IPR013655">
    <property type="entry name" value="PAS_fold_3"/>
</dbReference>
<dbReference type="EC" id="2.7.13.3" evidence="2"/>
<dbReference type="Pfam" id="PF00989">
    <property type="entry name" value="PAS"/>
    <property type="match status" value="1"/>
</dbReference>
<evidence type="ECO:0000256" key="7">
    <source>
        <dbReference type="ARBA" id="ARBA00022840"/>
    </source>
</evidence>
<feature type="domain" description="Response regulatory" evidence="12">
    <location>
        <begin position="846"/>
        <end position="961"/>
    </location>
</feature>
<dbReference type="InterPro" id="IPR003018">
    <property type="entry name" value="GAF"/>
</dbReference>
<evidence type="ECO:0000256" key="10">
    <source>
        <dbReference type="SAM" id="Coils"/>
    </source>
</evidence>
<evidence type="ECO:0000313" key="16">
    <source>
        <dbReference type="Proteomes" id="UP000823790"/>
    </source>
</evidence>
<dbReference type="SMART" id="SM00065">
    <property type="entry name" value="GAF"/>
    <property type="match status" value="1"/>
</dbReference>
<evidence type="ECO:0000259" key="13">
    <source>
        <dbReference type="PROSITE" id="PS50112"/>
    </source>
</evidence>
<dbReference type="SMART" id="SM00448">
    <property type="entry name" value="REC"/>
    <property type="match status" value="1"/>
</dbReference>
<protein>
    <recommendedName>
        <fullName evidence="2">histidine kinase</fullName>
        <ecNumber evidence="2">2.7.13.3</ecNumber>
    </recommendedName>
</protein>
<dbReference type="InterPro" id="IPR011006">
    <property type="entry name" value="CheY-like_superfamily"/>
</dbReference>
<dbReference type="PRINTS" id="PR00344">
    <property type="entry name" value="BCTRLSENSOR"/>
</dbReference>
<dbReference type="InterPro" id="IPR035965">
    <property type="entry name" value="PAS-like_dom_sf"/>
</dbReference>
<dbReference type="Gene3D" id="2.10.70.100">
    <property type="match status" value="1"/>
</dbReference>
<dbReference type="PANTHER" id="PTHR43065:SF49">
    <property type="entry name" value="HISTIDINE KINASE"/>
    <property type="match status" value="1"/>
</dbReference>
<proteinExistence type="predicted"/>
<dbReference type="Gene3D" id="3.30.450.40">
    <property type="match status" value="1"/>
</dbReference>
<feature type="coiled-coil region" evidence="10">
    <location>
        <begin position="262"/>
        <end position="289"/>
    </location>
</feature>
<feature type="domain" description="PAC" evidence="14">
    <location>
        <begin position="92"/>
        <end position="144"/>
    </location>
</feature>
<evidence type="ECO:0000259" key="14">
    <source>
        <dbReference type="PROSITE" id="PS50113"/>
    </source>
</evidence>
<reference evidence="15 16" key="1">
    <citation type="submission" date="2021-04" db="EMBL/GenBank/DDBJ databases">
        <authorList>
            <person name="Huq M.A."/>
        </authorList>
    </citation>
    <scope>NUCLEOTIDE SEQUENCE [LARGE SCALE GENOMIC DNA]</scope>
    <source>
        <strain evidence="15 16">MAH-13</strain>
    </source>
</reference>
<evidence type="ECO:0000313" key="15">
    <source>
        <dbReference type="EMBL" id="MBP1474506.1"/>
    </source>
</evidence>
<keyword evidence="5" id="KW-0547">Nucleotide-binding</keyword>
<keyword evidence="3 9" id="KW-0597">Phosphoprotein</keyword>
<dbReference type="Gene3D" id="3.30.565.10">
    <property type="entry name" value="Histidine kinase-like ATPase, C-terminal domain"/>
    <property type="match status" value="1"/>
</dbReference>
<dbReference type="SUPFAM" id="SSF52172">
    <property type="entry name" value="CheY-like"/>
    <property type="match status" value="1"/>
</dbReference>
<gene>
    <name evidence="15" type="ORF">J7I44_09340</name>
</gene>
<evidence type="ECO:0000256" key="9">
    <source>
        <dbReference type="PROSITE-ProRule" id="PRU00169"/>
    </source>
</evidence>
<dbReference type="SUPFAM" id="SSF55874">
    <property type="entry name" value="ATPase domain of HSP90 chaperone/DNA topoisomerase II/histidine kinase"/>
    <property type="match status" value="1"/>
</dbReference>
<feature type="domain" description="PAC" evidence="14">
    <location>
        <begin position="219"/>
        <end position="271"/>
    </location>
</feature>
<dbReference type="SUPFAM" id="SSF55785">
    <property type="entry name" value="PYP-like sensor domain (PAS domain)"/>
    <property type="match status" value="3"/>
</dbReference>
<comment type="caution">
    <text evidence="15">The sequence shown here is derived from an EMBL/GenBank/DDBJ whole genome shotgun (WGS) entry which is preliminary data.</text>
</comment>
<evidence type="ECO:0000256" key="2">
    <source>
        <dbReference type="ARBA" id="ARBA00012438"/>
    </source>
</evidence>
<evidence type="ECO:0000256" key="4">
    <source>
        <dbReference type="ARBA" id="ARBA00022679"/>
    </source>
</evidence>
<dbReference type="PROSITE" id="PS50112">
    <property type="entry name" value="PAS"/>
    <property type="match status" value="3"/>
</dbReference>
<dbReference type="SUPFAM" id="SSF47384">
    <property type="entry name" value="Homodimeric domain of signal transducing histidine kinase"/>
    <property type="match status" value="1"/>
</dbReference>
<dbReference type="Pfam" id="PF00512">
    <property type="entry name" value="HisKA"/>
    <property type="match status" value="1"/>
</dbReference>
<dbReference type="InterPro" id="IPR000700">
    <property type="entry name" value="PAS-assoc_C"/>
</dbReference>
<dbReference type="SMART" id="SM00387">
    <property type="entry name" value="HATPase_c"/>
    <property type="match status" value="1"/>
</dbReference>
<dbReference type="PANTHER" id="PTHR43065">
    <property type="entry name" value="SENSOR HISTIDINE KINASE"/>
    <property type="match status" value="1"/>
</dbReference>
<dbReference type="InterPro" id="IPR001610">
    <property type="entry name" value="PAC"/>
</dbReference>
<keyword evidence="10" id="KW-0175">Coiled coil</keyword>
<evidence type="ECO:0000259" key="12">
    <source>
        <dbReference type="PROSITE" id="PS50110"/>
    </source>
</evidence>
<evidence type="ECO:0000256" key="8">
    <source>
        <dbReference type="ARBA" id="ARBA00023012"/>
    </source>
</evidence>
<dbReference type="CDD" id="cd00130">
    <property type="entry name" value="PAS"/>
    <property type="match status" value="3"/>
</dbReference>
<dbReference type="InterPro" id="IPR003661">
    <property type="entry name" value="HisK_dim/P_dom"/>
</dbReference>
<name>A0ABS4DN88_9GAMM</name>
<dbReference type="InterPro" id="IPR001789">
    <property type="entry name" value="Sig_transdc_resp-reg_receiver"/>
</dbReference>
<dbReference type="NCBIfam" id="TIGR00229">
    <property type="entry name" value="sensory_box"/>
    <property type="match status" value="3"/>
</dbReference>
<keyword evidence="6" id="KW-0418">Kinase</keyword>
<dbReference type="RefSeq" id="WP_209619394.1">
    <property type="nucleotide sequence ID" value="NZ_JAGJRS010000018.1"/>
</dbReference>
<dbReference type="Pfam" id="PF08447">
    <property type="entry name" value="PAS_3"/>
    <property type="match status" value="2"/>
</dbReference>
<evidence type="ECO:0000256" key="1">
    <source>
        <dbReference type="ARBA" id="ARBA00000085"/>
    </source>
</evidence>
<dbReference type="CDD" id="cd16919">
    <property type="entry name" value="HATPase_CckA-like"/>
    <property type="match status" value="1"/>
</dbReference>
<dbReference type="InterPro" id="IPR003594">
    <property type="entry name" value="HATPase_dom"/>
</dbReference>
<organism evidence="15 16">
    <name type="scientific">Frateuria flava</name>
    <dbReference type="NCBI Taxonomy" id="2821489"/>
    <lineage>
        <taxon>Bacteria</taxon>
        <taxon>Pseudomonadati</taxon>
        <taxon>Pseudomonadota</taxon>
        <taxon>Gammaproteobacteria</taxon>
        <taxon>Lysobacterales</taxon>
        <taxon>Rhodanobacteraceae</taxon>
        <taxon>Frateuria</taxon>
    </lineage>
</organism>
<feature type="domain" description="Histidine kinase" evidence="11">
    <location>
        <begin position="601"/>
        <end position="823"/>
    </location>
</feature>
<keyword evidence="16" id="KW-1185">Reference proteome</keyword>
<feature type="domain" description="PAS" evidence="13">
    <location>
        <begin position="145"/>
        <end position="215"/>
    </location>
</feature>
<keyword evidence="8" id="KW-0902">Two-component regulatory system</keyword>
<dbReference type="InterPro" id="IPR000014">
    <property type="entry name" value="PAS"/>
</dbReference>
<feature type="coiled-coil region" evidence="10">
    <location>
        <begin position="436"/>
        <end position="467"/>
    </location>
</feature>
<keyword evidence="4" id="KW-0808">Transferase</keyword>
<dbReference type="SMART" id="SM00091">
    <property type="entry name" value="PAS"/>
    <property type="match status" value="3"/>
</dbReference>
<dbReference type="PROSITE" id="PS50113">
    <property type="entry name" value="PAC"/>
    <property type="match status" value="2"/>
</dbReference>
<dbReference type="SMART" id="SM00086">
    <property type="entry name" value="PAC"/>
    <property type="match status" value="3"/>
</dbReference>
<dbReference type="Gene3D" id="3.30.450.20">
    <property type="entry name" value="PAS domain"/>
    <property type="match status" value="3"/>
</dbReference>
<keyword evidence="7" id="KW-0067">ATP-binding</keyword>
<dbReference type="Gene3D" id="3.40.50.2300">
    <property type="match status" value="1"/>
</dbReference>
<dbReference type="InterPro" id="IPR036097">
    <property type="entry name" value="HisK_dim/P_sf"/>
</dbReference>
<dbReference type="Pfam" id="PF00072">
    <property type="entry name" value="Response_reg"/>
    <property type="match status" value="1"/>
</dbReference>
<feature type="domain" description="PAS" evidence="13">
    <location>
        <begin position="14"/>
        <end position="89"/>
    </location>
</feature>
<dbReference type="InterPro" id="IPR004358">
    <property type="entry name" value="Sig_transdc_His_kin-like_C"/>
</dbReference>
<dbReference type="Pfam" id="PF02518">
    <property type="entry name" value="HATPase_c"/>
    <property type="match status" value="1"/>
</dbReference>